<protein>
    <submittedName>
        <fullName evidence="5">Multicopper oxidase family protein</fullName>
    </submittedName>
</protein>
<feature type="domain" description="Plastocyanin-like" evidence="4">
    <location>
        <begin position="92"/>
        <end position="153"/>
    </location>
</feature>
<sequence>MSESHRGGLSRRTGLKIGGATVAGVALSNLLAACGIDSGGFNNSTQGSAGRVLESEVPLPEAFRSRLPIPPVLEPVHRDGTTDYFEVTQKVGQAAILEGLKTEVWGYNGILPGPTIVSRSGRRTVVTHRNELPVPVSVHLHGGKTAPEHDGYPTDLILSASGAGGHSGHGGTGVVGSKEYVYEMDQPAATLWYHDHRMDFTGPQVYRGLAGFHLIHDDTEDSLSLPSGERDIPLMILDRAFAADGSFLYPSVDPTLTSTPGVTDGYMSGVLGDCILVNGAAWPVLEVSDAKYRLRILNASNARRYRLRLDGGPRFVQIGSDQGLLSAPVEHDAIDIAQAERFDVIVDFSGHDVGDQITMVNENGSGGTAQVMRFVVARREADTSVVPDRLADLENLSEDDVSVEREFVFARGGAQAHGTTLWTVNGQPFSPDTIVAHPELGATEKWTIRAQNVEHPFHIHLAPFQVIGRDGNDDPGRYNQGWKDTVNLDTGGRAELLIRFDGYRGRYVFHCHNLEHEDMMMMANFEVV</sequence>
<comment type="caution">
    <text evidence="5">The sequence shown here is derived from an EMBL/GenBank/DDBJ whole genome shotgun (WGS) entry which is preliminary data.</text>
</comment>
<dbReference type="InterPro" id="IPR001117">
    <property type="entry name" value="Cu-oxidase_2nd"/>
</dbReference>
<evidence type="ECO:0000313" key="6">
    <source>
        <dbReference type="Proteomes" id="UP000317638"/>
    </source>
</evidence>
<evidence type="ECO:0000256" key="1">
    <source>
        <dbReference type="ARBA" id="ARBA00010609"/>
    </source>
</evidence>
<feature type="domain" description="Plastocyanin-like" evidence="4">
    <location>
        <begin position="177"/>
        <end position="218"/>
    </location>
</feature>
<dbReference type="InterPro" id="IPR011707">
    <property type="entry name" value="Cu-oxidase-like_N"/>
</dbReference>
<dbReference type="Pfam" id="PF07732">
    <property type="entry name" value="Cu-oxidase_3"/>
    <property type="match status" value="2"/>
</dbReference>
<dbReference type="PANTHER" id="PTHR48267">
    <property type="entry name" value="CUPREDOXIN SUPERFAMILY PROTEIN"/>
    <property type="match status" value="1"/>
</dbReference>
<comment type="similarity">
    <text evidence="1">Belongs to the multicopper oxidase family.</text>
</comment>
<dbReference type="InterPro" id="IPR011706">
    <property type="entry name" value="Cu-oxidase_C"/>
</dbReference>
<accession>A0A553K0F3</accession>
<gene>
    <name evidence="5" type="ORF">FOJ82_08960</name>
</gene>
<dbReference type="PANTHER" id="PTHR48267:SF1">
    <property type="entry name" value="BILIRUBIN OXIDASE"/>
    <property type="match status" value="1"/>
</dbReference>
<dbReference type="GO" id="GO:0005507">
    <property type="term" value="F:copper ion binding"/>
    <property type="evidence" value="ECO:0007669"/>
    <property type="project" value="InterPro"/>
</dbReference>
<feature type="domain" description="Plastocyanin-like" evidence="2">
    <location>
        <begin position="282"/>
        <end position="355"/>
    </location>
</feature>
<dbReference type="GO" id="GO:0016491">
    <property type="term" value="F:oxidoreductase activity"/>
    <property type="evidence" value="ECO:0007669"/>
    <property type="project" value="InterPro"/>
</dbReference>
<dbReference type="SUPFAM" id="SSF49503">
    <property type="entry name" value="Cupredoxins"/>
    <property type="match status" value="3"/>
</dbReference>
<dbReference type="Pfam" id="PF07731">
    <property type="entry name" value="Cu-oxidase_2"/>
    <property type="match status" value="1"/>
</dbReference>
<dbReference type="InterPro" id="IPR008972">
    <property type="entry name" value="Cupredoxin"/>
</dbReference>
<keyword evidence="6" id="KW-1185">Reference proteome</keyword>
<dbReference type="EMBL" id="VKKG01000003">
    <property type="protein sequence ID" value="TRY18173.1"/>
    <property type="molecule type" value="Genomic_DNA"/>
</dbReference>
<dbReference type="InterPro" id="IPR045087">
    <property type="entry name" value="Cu-oxidase_fam"/>
</dbReference>
<dbReference type="RefSeq" id="WP_143938149.1">
    <property type="nucleotide sequence ID" value="NZ_VKKG01000003.1"/>
</dbReference>
<evidence type="ECO:0000259" key="2">
    <source>
        <dbReference type="Pfam" id="PF00394"/>
    </source>
</evidence>
<dbReference type="Pfam" id="PF00394">
    <property type="entry name" value="Cu-oxidase"/>
    <property type="match status" value="1"/>
</dbReference>
<reference evidence="5 6" key="1">
    <citation type="submission" date="2019-07" db="EMBL/GenBank/DDBJ databases">
        <authorList>
            <person name="Zhou L.-Y."/>
        </authorList>
    </citation>
    <scope>NUCLEOTIDE SEQUENCE [LARGE SCALE GENOMIC DNA]</scope>
    <source>
        <strain evidence="5 6">YIM 101269</strain>
    </source>
</reference>
<dbReference type="PROSITE" id="PS51257">
    <property type="entry name" value="PROKAR_LIPOPROTEIN"/>
    <property type="match status" value="1"/>
</dbReference>
<name>A0A553K0F3_9ACTN</name>
<dbReference type="Gene3D" id="2.60.40.420">
    <property type="entry name" value="Cupredoxins - blue copper proteins"/>
    <property type="match status" value="3"/>
</dbReference>
<dbReference type="AlphaFoldDB" id="A0A553K0F3"/>
<organism evidence="5 6">
    <name type="scientific">Tessaracoccus rhinocerotis</name>
    <dbReference type="NCBI Taxonomy" id="1689449"/>
    <lineage>
        <taxon>Bacteria</taxon>
        <taxon>Bacillati</taxon>
        <taxon>Actinomycetota</taxon>
        <taxon>Actinomycetes</taxon>
        <taxon>Propionibacteriales</taxon>
        <taxon>Propionibacteriaceae</taxon>
        <taxon>Tessaracoccus</taxon>
    </lineage>
</organism>
<proteinExistence type="inferred from homology"/>
<evidence type="ECO:0000259" key="3">
    <source>
        <dbReference type="Pfam" id="PF07731"/>
    </source>
</evidence>
<dbReference type="Proteomes" id="UP000317638">
    <property type="component" value="Unassembled WGS sequence"/>
</dbReference>
<feature type="domain" description="Plastocyanin-like" evidence="3">
    <location>
        <begin position="418"/>
        <end position="527"/>
    </location>
</feature>
<evidence type="ECO:0000313" key="5">
    <source>
        <dbReference type="EMBL" id="TRY18173.1"/>
    </source>
</evidence>
<dbReference type="OrthoDB" id="345021at2"/>
<evidence type="ECO:0000259" key="4">
    <source>
        <dbReference type="Pfam" id="PF07732"/>
    </source>
</evidence>